<dbReference type="Proteomes" id="UP001162031">
    <property type="component" value="Unassembled WGS sequence"/>
</dbReference>
<proteinExistence type="predicted"/>
<keyword evidence="2" id="KW-1185">Reference proteome</keyword>
<accession>A0AAV0TVH3</accession>
<dbReference type="EMBL" id="CANTFL010000681">
    <property type="protein sequence ID" value="CAI5726901.1"/>
    <property type="molecule type" value="Genomic_DNA"/>
</dbReference>
<organism evidence="1 2">
    <name type="scientific">Hyaloperonospora brassicae</name>
    <name type="common">Brassica downy mildew</name>
    <name type="synonym">Peronospora brassicae</name>
    <dbReference type="NCBI Taxonomy" id="162125"/>
    <lineage>
        <taxon>Eukaryota</taxon>
        <taxon>Sar</taxon>
        <taxon>Stramenopiles</taxon>
        <taxon>Oomycota</taxon>
        <taxon>Peronosporomycetes</taxon>
        <taxon>Peronosporales</taxon>
        <taxon>Peronosporaceae</taxon>
        <taxon>Hyaloperonospora</taxon>
    </lineage>
</organism>
<sequence>MVDDEEVSEEDEEEHAVTSIMGLRDRDSTIQYIEKHPDQSTPYAAFVSKDMPSIKLLGDNHKDDCAFHALQMAFELMGGFEKTSVRINLKGREQALMASLSSRGGTKTHLKMECILYGVTQGIMTQTWMRTICFVRRVMVELA</sequence>
<name>A0AAV0TVH3_HYABA</name>
<comment type="caution">
    <text evidence="1">The sequence shown here is derived from an EMBL/GenBank/DDBJ whole genome shotgun (WGS) entry which is preliminary data.</text>
</comment>
<evidence type="ECO:0000313" key="1">
    <source>
        <dbReference type="EMBL" id="CAI5726901.1"/>
    </source>
</evidence>
<dbReference type="AlphaFoldDB" id="A0AAV0TVH3"/>
<evidence type="ECO:0000313" key="2">
    <source>
        <dbReference type="Proteomes" id="UP001162031"/>
    </source>
</evidence>
<gene>
    <name evidence="1" type="ORF">HBR001_LOCUS3961</name>
</gene>
<protein>
    <submittedName>
        <fullName evidence="1">Uncharacterized protein</fullName>
    </submittedName>
</protein>
<reference evidence="1" key="1">
    <citation type="submission" date="2022-12" db="EMBL/GenBank/DDBJ databases">
        <authorList>
            <person name="Webb A."/>
        </authorList>
    </citation>
    <scope>NUCLEOTIDE SEQUENCE</scope>
    <source>
        <strain evidence="1">Hp1</strain>
    </source>
</reference>